<evidence type="ECO:0000313" key="1">
    <source>
        <dbReference type="EMBL" id="GCE14555.1"/>
    </source>
</evidence>
<dbReference type="EMBL" id="BIFR01000002">
    <property type="protein sequence ID" value="GCE14555.1"/>
    <property type="molecule type" value="Genomic_DNA"/>
</dbReference>
<gene>
    <name evidence="1" type="ORF">KTT_44140</name>
</gene>
<name>A0A402A6B3_9CHLR</name>
<protein>
    <submittedName>
        <fullName evidence="1">Uncharacterized protein</fullName>
    </submittedName>
</protein>
<proteinExistence type="predicted"/>
<dbReference type="Proteomes" id="UP000287352">
    <property type="component" value="Unassembled WGS sequence"/>
</dbReference>
<comment type="caution">
    <text evidence="1">The sequence shown here is derived from an EMBL/GenBank/DDBJ whole genome shotgun (WGS) entry which is preliminary data.</text>
</comment>
<accession>A0A402A6B3</accession>
<evidence type="ECO:0000313" key="2">
    <source>
        <dbReference type="Proteomes" id="UP000287352"/>
    </source>
</evidence>
<organism evidence="1 2">
    <name type="scientific">Tengunoibacter tsumagoiensis</name>
    <dbReference type="NCBI Taxonomy" id="2014871"/>
    <lineage>
        <taxon>Bacteria</taxon>
        <taxon>Bacillati</taxon>
        <taxon>Chloroflexota</taxon>
        <taxon>Ktedonobacteria</taxon>
        <taxon>Ktedonobacterales</taxon>
        <taxon>Dictyobacteraceae</taxon>
        <taxon>Tengunoibacter</taxon>
    </lineage>
</organism>
<keyword evidence="2" id="KW-1185">Reference proteome</keyword>
<reference evidence="2" key="1">
    <citation type="submission" date="2018-12" db="EMBL/GenBank/DDBJ databases">
        <title>Tengunoibacter tsumagoiensis gen. nov., sp. nov., Dictyobacter kobayashii sp. nov., D. alpinus sp. nov., and D. joshuensis sp. nov. and description of Dictyobacteraceae fam. nov. within the order Ktedonobacterales isolated from Tengu-no-mugimeshi.</title>
        <authorList>
            <person name="Wang C.M."/>
            <person name="Zheng Y."/>
            <person name="Sakai Y."/>
            <person name="Toyoda A."/>
            <person name="Minakuchi Y."/>
            <person name="Abe K."/>
            <person name="Yokota A."/>
            <person name="Yabe S."/>
        </authorList>
    </citation>
    <scope>NUCLEOTIDE SEQUENCE [LARGE SCALE GENOMIC DNA]</scope>
    <source>
        <strain evidence="2">Uno3</strain>
    </source>
</reference>
<dbReference type="AlphaFoldDB" id="A0A402A6B3"/>
<sequence length="58" mass="6929">MQQIAFMRENLVIYFVVGYTRMEEIDRPAYLLIKNRGVCDKYVLSLNDQLRKQSEESL</sequence>